<dbReference type="InterPro" id="IPR050763">
    <property type="entry name" value="ABC_transporter_ATP-binding"/>
</dbReference>
<evidence type="ECO:0000313" key="8">
    <source>
        <dbReference type="Proteomes" id="UP000294194"/>
    </source>
</evidence>
<dbReference type="GO" id="GO:0046677">
    <property type="term" value="P:response to antibiotic"/>
    <property type="evidence" value="ECO:0007669"/>
    <property type="project" value="UniProtKB-KW"/>
</dbReference>
<evidence type="ECO:0000256" key="3">
    <source>
        <dbReference type="ARBA" id="ARBA00022741"/>
    </source>
</evidence>
<name>A0A4Q9GQW4_9MICO</name>
<comment type="caution">
    <text evidence="7">The sequence shown here is derived from an EMBL/GenBank/DDBJ whole genome shotgun (WGS) entry which is preliminary data.</text>
</comment>
<keyword evidence="3" id="KW-0547">Nucleotide-binding</keyword>
<dbReference type="AlphaFoldDB" id="A0A4Q9GQW4"/>
<dbReference type="PANTHER" id="PTHR42711">
    <property type="entry name" value="ABC TRANSPORTER ATP-BINDING PROTEIN"/>
    <property type="match status" value="1"/>
</dbReference>
<dbReference type="PROSITE" id="PS50893">
    <property type="entry name" value="ABC_TRANSPORTER_2"/>
    <property type="match status" value="1"/>
</dbReference>
<evidence type="ECO:0000256" key="1">
    <source>
        <dbReference type="ARBA" id="ARBA00004202"/>
    </source>
</evidence>
<dbReference type="InterPro" id="IPR027417">
    <property type="entry name" value="P-loop_NTPase"/>
</dbReference>
<protein>
    <submittedName>
        <fullName evidence="7">ABC transporter ATP-binding protein</fullName>
    </submittedName>
</protein>
<sequence length="301" mass="31880">MTNATSTAGPVVEAAALSYNYGDRGEFQAVRSLDLRVERGELYALLGTNGAGKTTTLETLEGHRTPTSGKVSVFGGDPRDRASIRPRVGIMLQDSGFAGDLTVAESIGLAGSISGREDDVRRVLGVVDLTAKSSTRAGMLSGGEKRRLDFAMAIWGTPELVFLDEPTTGLDPSARDGLWDAVAEIRSAGSTIILTTHYLEEAQKYADRIGLMNKGVLEREGTLEELVTGHPSHITLVAPHGVDLPLTVTATENGLSRIDTADLQADLSTLLAWASAGGHTLDRLGATSSSLDDVFRTLDRS</sequence>
<dbReference type="Gene3D" id="3.40.50.300">
    <property type="entry name" value="P-loop containing nucleotide triphosphate hydrolases"/>
    <property type="match status" value="1"/>
</dbReference>
<reference evidence="8" key="1">
    <citation type="submission" date="2019-02" db="EMBL/GenBank/DDBJ databases">
        <title>Glaciihabitans arcticus sp. nov., a psychrotolerant bacterium isolated from polar soil.</title>
        <authorList>
            <person name="Dahal R.H."/>
        </authorList>
    </citation>
    <scope>NUCLEOTIDE SEQUENCE [LARGE SCALE GENOMIC DNA]</scope>
    <source>
        <strain evidence="8">RP-3-7</strain>
    </source>
</reference>
<dbReference type="InterPro" id="IPR017871">
    <property type="entry name" value="ABC_transporter-like_CS"/>
</dbReference>
<dbReference type="Pfam" id="PF00005">
    <property type="entry name" value="ABC_tran"/>
    <property type="match status" value="1"/>
</dbReference>
<dbReference type="RefSeq" id="WP_130981383.1">
    <property type="nucleotide sequence ID" value="NZ_SISG01000001.1"/>
</dbReference>
<dbReference type="EMBL" id="SISG01000001">
    <property type="protein sequence ID" value="TBN57272.1"/>
    <property type="molecule type" value="Genomic_DNA"/>
</dbReference>
<dbReference type="GO" id="GO:0016887">
    <property type="term" value="F:ATP hydrolysis activity"/>
    <property type="evidence" value="ECO:0007669"/>
    <property type="project" value="InterPro"/>
</dbReference>
<dbReference type="InterPro" id="IPR003439">
    <property type="entry name" value="ABC_transporter-like_ATP-bd"/>
</dbReference>
<dbReference type="PANTHER" id="PTHR42711:SF16">
    <property type="entry name" value="ABC TRANSPORTER ATP-BINDING PROTEIN"/>
    <property type="match status" value="1"/>
</dbReference>
<dbReference type="Proteomes" id="UP000294194">
    <property type="component" value="Unassembled WGS sequence"/>
</dbReference>
<proteinExistence type="predicted"/>
<evidence type="ECO:0000256" key="4">
    <source>
        <dbReference type="ARBA" id="ARBA00022840"/>
    </source>
</evidence>
<dbReference type="SUPFAM" id="SSF52540">
    <property type="entry name" value="P-loop containing nucleoside triphosphate hydrolases"/>
    <property type="match status" value="1"/>
</dbReference>
<dbReference type="SMART" id="SM00382">
    <property type="entry name" value="AAA"/>
    <property type="match status" value="1"/>
</dbReference>
<gene>
    <name evidence="7" type="ORF">EYE40_07600</name>
</gene>
<organism evidence="7 8">
    <name type="scientific">Glaciihabitans arcticus</name>
    <dbReference type="NCBI Taxonomy" id="2668039"/>
    <lineage>
        <taxon>Bacteria</taxon>
        <taxon>Bacillati</taxon>
        <taxon>Actinomycetota</taxon>
        <taxon>Actinomycetes</taxon>
        <taxon>Micrococcales</taxon>
        <taxon>Microbacteriaceae</taxon>
        <taxon>Glaciihabitans</taxon>
    </lineage>
</organism>
<dbReference type="GO" id="GO:0005886">
    <property type="term" value="C:plasma membrane"/>
    <property type="evidence" value="ECO:0007669"/>
    <property type="project" value="UniProtKB-SubCell"/>
</dbReference>
<evidence type="ECO:0000259" key="6">
    <source>
        <dbReference type="PROSITE" id="PS50893"/>
    </source>
</evidence>
<keyword evidence="4 7" id="KW-0067">ATP-binding</keyword>
<keyword evidence="2" id="KW-0813">Transport</keyword>
<keyword evidence="8" id="KW-1185">Reference proteome</keyword>
<dbReference type="PROSITE" id="PS00211">
    <property type="entry name" value="ABC_TRANSPORTER_1"/>
    <property type="match status" value="1"/>
</dbReference>
<dbReference type="GO" id="GO:0005524">
    <property type="term" value="F:ATP binding"/>
    <property type="evidence" value="ECO:0007669"/>
    <property type="project" value="UniProtKB-KW"/>
</dbReference>
<keyword evidence="5" id="KW-0046">Antibiotic resistance</keyword>
<feature type="domain" description="ABC transporter" evidence="6">
    <location>
        <begin position="12"/>
        <end position="239"/>
    </location>
</feature>
<evidence type="ECO:0000256" key="2">
    <source>
        <dbReference type="ARBA" id="ARBA00022448"/>
    </source>
</evidence>
<dbReference type="InterPro" id="IPR003593">
    <property type="entry name" value="AAA+_ATPase"/>
</dbReference>
<dbReference type="CDD" id="cd03230">
    <property type="entry name" value="ABC_DR_subfamily_A"/>
    <property type="match status" value="1"/>
</dbReference>
<evidence type="ECO:0000313" key="7">
    <source>
        <dbReference type="EMBL" id="TBN57272.1"/>
    </source>
</evidence>
<comment type="subcellular location">
    <subcellularLocation>
        <location evidence="1">Cell membrane</location>
        <topology evidence="1">Peripheral membrane protein</topology>
    </subcellularLocation>
</comment>
<accession>A0A4Q9GQW4</accession>
<evidence type="ECO:0000256" key="5">
    <source>
        <dbReference type="ARBA" id="ARBA00023251"/>
    </source>
</evidence>